<feature type="compositionally biased region" description="Pro residues" evidence="1">
    <location>
        <begin position="1"/>
        <end position="10"/>
    </location>
</feature>
<feature type="compositionally biased region" description="Pro residues" evidence="1">
    <location>
        <begin position="35"/>
        <end position="53"/>
    </location>
</feature>
<keyword evidence="3" id="KW-1185">Reference proteome</keyword>
<evidence type="ECO:0000313" key="2">
    <source>
        <dbReference type="EMBL" id="AQW68170.1"/>
    </source>
</evidence>
<evidence type="ECO:0000313" key="3">
    <source>
        <dbReference type="Proteomes" id="UP000191010"/>
    </source>
</evidence>
<accession>A0ABN4XUS5</accession>
<dbReference type="Proteomes" id="UP000191010">
    <property type="component" value="Chromosome"/>
</dbReference>
<reference evidence="2 3" key="1">
    <citation type="submission" date="2017-02" db="EMBL/GenBank/DDBJ databases">
        <authorList>
            <person name="Guo L."/>
        </authorList>
    </citation>
    <scope>NUCLEOTIDE SEQUENCE [LARGE SCALE GENOMIC DNA]</scope>
    <source>
        <strain evidence="2 3">PRS09-11288</strain>
    </source>
</reference>
<dbReference type="EMBL" id="CP019952">
    <property type="protein sequence ID" value="AQW68170.1"/>
    <property type="molecule type" value="Genomic_DNA"/>
</dbReference>
<evidence type="ECO:0000256" key="1">
    <source>
        <dbReference type="SAM" id="MobiDB-lite"/>
    </source>
</evidence>
<evidence type="ECO:0008006" key="4">
    <source>
        <dbReference type="Google" id="ProtNLM"/>
    </source>
</evidence>
<proteinExistence type="predicted"/>
<sequence length="53" mass="5683">MTLPTPPETPDPNIDDPNLPPPEPERDPDDLPIQPTVPPTVGDPPSQEPPIKA</sequence>
<organism evidence="2 3">
    <name type="scientific">Pseudomonas parafulva</name>
    <dbReference type="NCBI Taxonomy" id="157782"/>
    <lineage>
        <taxon>Bacteria</taxon>
        <taxon>Pseudomonadati</taxon>
        <taxon>Pseudomonadota</taxon>
        <taxon>Gammaproteobacteria</taxon>
        <taxon>Pseudomonadales</taxon>
        <taxon>Pseudomonadaceae</taxon>
        <taxon>Pseudomonas</taxon>
    </lineage>
</organism>
<protein>
    <recommendedName>
        <fullName evidence="4">Stereocilin</fullName>
    </recommendedName>
</protein>
<feature type="region of interest" description="Disordered" evidence="1">
    <location>
        <begin position="1"/>
        <end position="53"/>
    </location>
</feature>
<gene>
    <name evidence="2" type="ORF">B2J77_08055</name>
</gene>
<name>A0ABN4XUS5_9PSED</name>